<reference evidence="3" key="1">
    <citation type="journal article" date="2019" name="Int. J. Syst. Evol. Microbiol.">
        <title>The Global Catalogue of Microorganisms (GCM) 10K type strain sequencing project: providing services to taxonomists for standard genome sequencing and annotation.</title>
        <authorList>
            <consortium name="The Broad Institute Genomics Platform"/>
            <consortium name="The Broad Institute Genome Sequencing Center for Infectious Disease"/>
            <person name="Wu L."/>
            <person name="Ma J."/>
        </authorList>
    </citation>
    <scope>NUCLEOTIDE SEQUENCE [LARGE SCALE GENOMIC DNA]</scope>
    <source>
        <strain evidence="3">IBRC-M 10813</strain>
    </source>
</reference>
<feature type="transmembrane region" description="Helical" evidence="1">
    <location>
        <begin position="12"/>
        <end position="33"/>
    </location>
</feature>
<dbReference type="EMBL" id="JBHSAP010000004">
    <property type="protein sequence ID" value="MFC4075470.1"/>
    <property type="molecule type" value="Genomic_DNA"/>
</dbReference>
<evidence type="ECO:0000313" key="3">
    <source>
        <dbReference type="Proteomes" id="UP001595843"/>
    </source>
</evidence>
<accession>A0ABV8JAF2</accession>
<keyword evidence="3" id="KW-1185">Reference proteome</keyword>
<evidence type="ECO:0000256" key="1">
    <source>
        <dbReference type="SAM" id="Phobius"/>
    </source>
</evidence>
<proteinExistence type="predicted"/>
<organism evidence="2 3">
    <name type="scientific">Salinithrix halophila</name>
    <dbReference type="NCBI Taxonomy" id="1485204"/>
    <lineage>
        <taxon>Bacteria</taxon>
        <taxon>Bacillati</taxon>
        <taxon>Bacillota</taxon>
        <taxon>Bacilli</taxon>
        <taxon>Bacillales</taxon>
        <taxon>Thermoactinomycetaceae</taxon>
        <taxon>Salinithrix</taxon>
    </lineage>
</organism>
<name>A0ABV8JAF2_9BACL</name>
<gene>
    <name evidence="2" type="ORF">ACFOUO_01445</name>
</gene>
<evidence type="ECO:0000313" key="2">
    <source>
        <dbReference type="EMBL" id="MFC4075470.1"/>
    </source>
</evidence>
<keyword evidence="1" id="KW-0812">Transmembrane</keyword>
<sequence length="47" mass="5021">MAGLVFGKAFPNLAPIMIGIVSAILLLVINSLWAKIEDPNWEPGNEG</sequence>
<comment type="caution">
    <text evidence="2">The sequence shown here is derived from an EMBL/GenBank/DDBJ whole genome shotgun (WGS) entry which is preliminary data.</text>
</comment>
<keyword evidence="1" id="KW-0472">Membrane</keyword>
<evidence type="ECO:0008006" key="4">
    <source>
        <dbReference type="Google" id="ProtNLM"/>
    </source>
</evidence>
<keyword evidence="1" id="KW-1133">Transmembrane helix</keyword>
<dbReference type="Proteomes" id="UP001595843">
    <property type="component" value="Unassembled WGS sequence"/>
</dbReference>
<protein>
    <recommendedName>
        <fullName evidence="4">Uracil permease</fullName>
    </recommendedName>
</protein>